<accession>A0A497Y3I2</accession>
<name>A0A497Y3I2_9SPHI</name>
<feature type="domain" description="RagB/SusD" evidence="6">
    <location>
        <begin position="374"/>
        <end position="662"/>
    </location>
</feature>
<gene>
    <name evidence="8" type="ORF">BCL90_1669</name>
</gene>
<comment type="caution">
    <text evidence="8">The sequence shown here is derived from an EMBL/GenBank/DDBJ whole genome shotgun (WGS) entry which is preliminary data.</text>
</comment>
<organism evidence="8 9">
    <name type="scientific">Pedobacter alluvionis</name>
    <dbReference type="NCBI Taxonomy" id="475253"/>
    <lineage>
        <taxon>Bacteria</taxon>
        <taxon>Pseudomonadati</taxon>
        <taxon>Bacteroidota</taxon>
        <taxon>Sphingobacteriia</taxon>
        <taxon>Sphingobacteriales</taxon>
        <taxon>Sphingobacteriaceae</taxon>
        <taxon>Pedobacter</taxon>
    </lineage>
</organism>
<evidence type="ECO:0000256" key="4">
    <source>
        <dbReference type="ARBA" id="ARBA00023136"/>
    </source>
</evidence>
<sequence>MICRIMKNKNILIQTNNKLSAIRYGAIAFLLMLSLASCKKYLDIVPDNVATLDNAFSLRNEAEKYLFTCYSFMPSNGNPLANMGYMTGDEIWTSLDEREFISEGWRIARGNQNAANPLFNSWSDGDRSLSKNYWQAIRNCNIFLENVSDETKIPDLQLDERKRWIAEVKFLKAYYNFLLMRMYGPIPIVDTNLPISASEDEVKVKRMPFDDCVNYVVGLLDQATPDLPQRIRDKTLELGRITQPIALAIKAKVLLTAASPLFNGNSDYSGFKDKDGIALFNTTYDANKWKKAADAAKAAIDASEAAGFKLYTFPGTTAMKISDSTKRQLTIKGALTERFGLNSETVWGNPNSTTGFLQGVAMPRLDGANPVPVGQARQQLAPPIKIAEMFYSKNGVPINEDKTLDFTNRYSLRKAVKAERFYIKEGYTTARLNFDREPRFYADLAFDGSTFFKYDSPGNTDEGTYTVEAKSNQISGANNFGWYNETGYFVKKVVDWNMAHSENNVTYRSYAWPELRLADLYLMYAEALNESLGSPSQEVFDYINRIRSRAGLLSVEVSWSNYSTSPAKYTTKDGMRQIIQQERMIEMAFEGSRYWDIKRWKRAAELFNQPITGWSIYQPTSEEYYRVRTIFNQNFISPRDYLWPIRTYDLTVNRKLVQNPGW</sequence>
<evidence type="ECO:0000313" key="8">
    <source>
        <dbReference type="EMBL" id="RLJ76626.1"/>
    </source>
</evidence>
<evidence type="ECO:0000256" key="3">
    <source>
        <dbReference type="ARBA" id="ARBA00022729"/>
    </source>
</evidence>
<evidence type="ECO:0000313" key="9">
    <source>
        <dbReference type="Proteomes" id="UP000273898"/>
    </source>
</evidence>
<dbReference type="Gene3D" id="1.25.40.390">
    <property type="match status" value="1"/>
</dbReference>
<dbReference type="Pfam" id="PF14322">
    <property type="entry name" value="SusD-like_3"/>
    <property type="match status" value="1"/>
</dbReference>
<evidence type="ECO:0000259" key="6">
    <source>
        <dbReference type="Pfam" id="PF07980"/>
    </source>
</evidence>
<dbReference type="InterPro" id="IPR012944">
    <property type="entry name" value="SusD_RagB_dom"/>
</dbReference>
<dbReference type="InterPro" id="IPR033985">
    <property type="entry name" value="SusD-like_N"/>
</dbReference>
<keyword evidence="4" id="KW-0472">Membrane</keyword>
<keyword evidence="3" id="KW-0732">Signal</keyword>
<comment type="similarity">
    <text evidence="2">Belongs to the SusD family.</text>
</comment>
<dbReference type="AlphaFoldDB" id="A0A497Y3I2"/>
<dbReference type="Proteomes" id="UP000273898">
    <property type="component" value="Unassembled WGS sequence"/>
</dbReference>
<protein>
    <submittedName>
        <fullName evidence="8">Putative outer membrane starch-binding protein</fullName>
    </submittedName>
</protein>
<keyword evidence="5" id="KW-0998">Cell outer membrane</keyword>
<reference evidence="8 9" key="1">
    <citation type="submission" date="2018-10" db="EMBL/GenBank/DDBJ databases">
        <title>Genomic Encyclopedia of Archaeal and Bacterial Type Strains, Phase II (KMG-II): from individual species to whole genera.</title>
        <authorList>
            <person name="Goeker M."/>
        </authorList>
    </citation>
    <scope>NUCLEOTIDE SEQUENCE [LARGE SCALE GENOMIC DNA]</scope>
    <source>
        <strain evidence="8 9">DSM 19624</strain>
    </source>
</reference>
<evidence type="ECO:0000256" key="1">
    <source>
        <dbReference type="ARBA" id="ARBA00004442"/>
    </source>
</evidence>
<comment type="subcellular location">
    <subcellularLocation>
        <location evidence="1">Cell outer membrane</location>
    </subcellularLocation>
</comment>
<proteinExistence type="inferred from homology"/>
<dbReference type="Pfam" id="PF07980">
    <property type="entry name" value="SusD_RagB"/>
    <property type="match status" value="1"/>
</dbReference>
<dbReference type="SUPFAM" id="SSF48452">
    <property type="entry name" value="TPR-like"/>
    <property type="match status" value="1"/>
</dbReference>
<dbReference type="EMBL" id="RCCK01000011">
    <property type="protein sequence ID" value="RLJ76626.1"/>
    <property type="molecule type" value="Genomic_DNA"/>
</dbReference>
<evidence type="ECO:0000256" key="2">
    <source>
        <dbReference type="ARBA" id="ARBA00006275"/>
    </source>
</evidence>
<dbReference type="GO" id="GO:0009279">
    <property type="term" value="C:cell outer membrane"/>
    <property type="evidence" value="ECO:0007669"/>
    <property type="project" value="UniProtKB-SubCell"/>
</dbReference>
<evidence type="ECO:0000256" key="5">
    <source>
        <dbReference type="ARBA" id="ARBA00023237"/>
    </source>
</evidence>
<evidence type="ECO:0000259" key="7">
    <source>
        <dbReference type="Pfam" id="PF14322"/>
    </source>
</evidence>
<feature type="domain" description="SusD-like N-terminal" evidence="7">
    <location>
        <begin position="129"/>
        <end position="255"/>
    </location>
</feature>
<dbReference type="InterPro" id="IPR011990">
    <property type="entry name" value="TPR-like_helical_dom_sf"/>
</dbReference>